<evidence type="ECO:0000256" key="10">
    <source>
        <dbReference type="ARBA" id="ARBA00049401"/>
    </source>
</evidence>
<evidence type="ECO:0000256" key="6">
    <source>
        <dbReference type="ARBA" id="ARBA00022741"/>
    </source>
</evidence>
<dbReference type="AlphaFoldDB" id="A0A3M8T075"/>
<evidence type="ECO:0000256" key="5">
    <source>
        <dbReference type="ARBA" id="ARBA00022643"/>
    </source>
</evidence>
<evidence type="ECO:0000256" key="11">
    <source>
        <dbReference type="ARBA" id="ARBA00067136"/>
    </source>
</evidence>
<dbReference type="EMBL" id="RIBS01000002">
    <property type="protein sequence ID" value="RNF84914.1"/>
    <property type="molecule type" value="Genomic_DNA"/>
</dbReference>
<dbReference type="Pfam" id="PF03060">
    <property type="entry name" value="NMO"/>
    <property type="match status" value="1"/>
</dbReference>
<dbReference type="InterPro" id="IPR013785">
    <property type="entry name" value="Aldolase_TIM"/>
</dbReference>
<dbReference type="Proteomes" id="UP000267049">
    <property type="component" value="Unassembled WGS sequence"/>
</dbReference>
<keyword evidence="3" id="KW-0216">Detoxification</keyword>
<keyword evidence="4" id="KW-0285">Flavoprotein</keyword>
<gene>
    <name evidence="12" type="ORF">EER27_03665</name>
</gene>
<dbReference type="PANTHER" id="PTHR42747:SF3">
    <property type="entry name" value="NITRONATE MONOOXYGENASE-RELATED"/>
    <property type="match status" value="1"/>
</dbReference>
<name>A0A3M8T075_9GAMM</name>
<reference evidence="12 13" key="1">
    <citation type="submission" date="2018-11" db="EMBL/GenBank/DDBJ databases">
        <title>Lysobacter cryohumiis sp. nov., isolated from soil in the Tianshan Mountains, Xinjiang, China.</title>
        <authorList>
            <person name="Luo Y."/>
            <person name="Sheng H."/>
        </authorList>
    </citation>
    <scope>NUCLEOTIDE SEQUENCE [LARGE SCALE GENOMIC DNA]</scope>
    <source>
        <strain evidence="12 13">ZS60</strain>
    </source>
</reference>
<evidence type="ECO:0000313" key="13">
    <source>
        <dbReference type="Proteomes" id="UP000267049"/>
    </source>
</evidence>
<evidence type="ECO:0000256" key="9">
    <source>
        <dbReference type="ARBA" id="ARBA00031155"/>
    </source>
</evidence>
<comment type="cofactor">
    <cofactor evidence="1">
        <name>FMN</name>
        <dbReference type="ChEBI" id="CHEBI:58210"/>
    </cofactor>
</comment>
<sequence>MRRLGLRLPIVQGPFGGGLSSVELTTAVSDAGGLGSFGAHHLDAAGIDDTASAIRARSAGPFALNLWVPFEDSEAPDVDDEQFARYVALLQPYFDELGVPAPQRPARYMPRFDEQVDAVLAARPAVFSFVFGIPPEDVLRRCRDLSITTLGAATTPDEAVALAQAGVDMIVATGFEAGGHRVSFLRPAEESLTGTFALVPQVVDAVDCPVIAAGGIGDGRGLVAAMALGAQAVQIGTAFLACSESNASDVHRRRLFSGDARHTALTRAFSGRLARGIRNRLMDELADHATELAPYPVQNWLTGRFKSEAVAQDRPDLMSLWSGQAAPLLRERNAAALITHLMAQAQAVAARMGA</sequence>
<organism evidence="12 13">
    <name type="scientific">Montanilutibacter psychrotolerans</name>
    <dbReference type="NCBI Taxonomy" id="1327343"/>
    <lineage>
        <taxon>Bacteria</taxon>
        <taxon>Pseudomonadati</taxon>
        <taxon>Pseudomonadota</taxon>
        <taxon>Gammaproteobacteria</taxon>
        <taxon>Lysobacterales</taxon>
        <taxon>Lysobacteraceae</taxon>
        <taxon>Montanilutibacter</taxon>
    </lineage>
</organism>
<dbReference type="OrthoDB" id="9778912at2"/>
<dbReference type="InterPro" id="IPR004136">
    <property type="entry name" value="NMO"/>
</dbReference>
<accession>A0A3M8T075</accession>
<comment type="similarity">
    <text evidence="2">Belongs to the nitronate monooxygenase family. NMO class I subfamily.</text>
</comment>
<protein>
    <recommendedName>
        <fullName evidence="11">Nitronate monooxygenase</fullName>
    </recommendedName>
    <alternativeName>
        <fullName evidence="9">Propionate 3-nitronate monooxygenase</fullName>
    </alternativeName>
</protein>
<evidence type="ECO:0000256" key="3">
    <source>
        <dbReference type="ARBA" id="ARBA00022575"/>
    </source>
</evidence>
<keyword evidence="6" id="KW-0547">Nucleotide-binding</keyword>
<dbReference type="FunFam" id="3.20.20.70:FF:000154">
    <property type="entry name" value="Probable nitronate monooxygenase"/>
    <property type="match status" value="1"/>
</dbReference>
<proteinExistence type="inferred from homology"/>
<keyword evidence="8 12" id="KW-0503">Monooxygenase</keyword>
<comment type="caution">
    <text evidence="12">The sequence shown here is derived from an EMBL/GenBank/DDBJ whole genome shotgun (WGS) entry which is preliminary data.</text>
</comment>
<dbReference type="CDD" id="cd04730">
    <property type="entry name" value="NPD_like"/>
    <property type="match status" value="1"/>
</dbReference>
<evidence type="ECO:0000256" key="4">
    <source>
        <dbReference type="ARBA" id="ARBA00022630"/>
    </source>
</evidence>
<dbReference type="Gene3D" id="3.20.20.70">
    <property type="entry name" value="Aldolase class I"/>
    <property type="match status" value="1"/>
</dbReference>
<evidence type="ECO:0000313" key="12">
    <source>
        <dbReference type="EMBL" id="RNF84914.1"/>
    </source>
</evidence>
<evidence type="ECO:0000256" key="1">
    <source>
        <dbReference type="ARBA" id="ARBA00001917"/>
    </source>
</evidence>
<evidence type="ECO:0000256" key="2">
    <source>
        <dbReference type="ARBA" id="ARBA00009881"/>
    </source>
</evidence>
<evidence type="ECO:0000256" key="8">
    <source>
        <dbReference type="ARBA" id="ARBA00023033"/>
    </source>
</evidence>
<dbReference type="GO" id="GO:0018580">
    <property type="term" value="F:nitronate monooxygenase activity"/>
    <property type="evidence" value="ECO:0007669"/>
    <property type="project" value="InterPro"/>
</dbReference>
<keyword evidence="13" id="KW-1185">Reference proteome</keyword>
<dbReference type="GO" id="GO:0009636">
    <property type="term" value="P:response to toxic substance"/>
    <property type="evidence" value="ECO:0007669"/>
    <property type="project" value="UniProtKB-KW"/>
</dbReference>
<evidence type="ECO:0000256" key="7">
    <source>
        <dbReference type="ARBA" id="ARBA00023002"/>
    </source>
</evidence>
<dbReference type="PANTHER" id="PTHR42747">
    <property type="entry name" value="NITRONATE MONOOXYGENASE-RELATED"/>
    <property type="match status" value="1"/>
</dbReference>
<keyword evidence="5" id="KW-0288">FMN</keyword>
<comment type="catalytic activity">
    <reaction evidence="10">
        <text>3 propionate 3-nitronate + 3 O2 + H2O = 3 3-oxopropanoate + 2 nitrate + nitrite + H2O2 + 3 H(+)</text>
        <dbReference type="Rhea" id="RHEA:57332"/>
        <dbReference type="ChEBI" id="CHEBI:15377"/>
        <dbReference type="ChEBI" id="CHEBI:15378"/>
        <dbReference type="ChEBI" id="CHEBI:15379"/>
        <dbReference type="ChEBI" id="CHEBI:16240"/>
        <dbReference type="ChEBI" id="CHEBI:16301"/>
        <dbReference type="ChEBI" id="CHEBI:17632"/>
        <dbReference type="ChEBI" id="CHEBI:33190"/>
        <dbReference type="ChEBI" id="CHEBI:136067"/>
    </reaction>
</comment>
<dbReference type="SUPFAM" id="SSF51412">
    <property type="entry name" value="Inosine monophosphate dehydrogenase (IMPDH)"/>
    <property type="match status" value="1"/>
</dbReference>
<keyword evidence="7" id="KW-0560">Oxidoreductase</keyword>
<dbReference type="GO" id="GO:0000166">
    <property type="term" value="F:nucleotide binding"/>
    <property type="evidence" value="ECO:0007669"/>
    <property type="project" value="UniProtKB-KW"/>
</dbReference>